<keyword evidence="1" id="KW-1133">Transmembrane helix</keyword>
<dbReference type="AlphaFoldDB" id="A0A1G8RPZ5"/>
<keyword evidence="1" id="KW-0812">Transmembrane</keyword>
<evidence type="ECO:0000313" key="2">
    <source>
        <dbReference type="EMBL" id="SDJ19061.1"/>
    </source>
</evidence>
<evidence type="ECO:0000313" key="3">
    <source>
        <dbReference type="Proteomes" id="UP000198856"/>
    </source>
</evidence>
<gene>
    <name evidence="2" type="ORF">SAMN05216226_10149</name>
</gene>
<dbReference type="RefSeq" id="WP_092698230.1">
    <property type="nucleotide sequence ID" value="NZ_FNFC01000001.1"/>
</dbReference>
<feature type="transmembrane region" description="Helical" evidence="1">
    <location>
        <begin position="12"/>
        <end position="30"/>
    </location>
</feature>
<sequence length="174" mass="18338">MEFEAPVDAWYVWFGVAVASLAITGVALSLPTQPPPDAAQAANAIDRVAGSTQVATATVNHAAEEVRLGTSRISMRNDGGTVHATLAFGPVTPVTAVGDATARHALQSMLHGTPPAEVLGRTSFDALTESELQQAVASARERRRNRGPQWRQTSGRLRVHSVHLDGELVVLVGS</sequence>
<accession>A0A1G8RPZ5</accession>
<dbReference type="EMBL" id="FNFC01000001">
    <property type="protein sequence ID" value="SDJ19061.1"/>
    <property type="molecule type" value="Genomic_DNA"/>
</dbReference>
<keyword evidence="1" id="KW-0472">Membrane</keyword>
<protein>
    <submittedName>
        <fullName evidence="2">Uncharacterized protein</fullName>
    </submittedName>
</protein>
<dbReference type="STRING" id="890420.SAMN05216226_10149"/>
<name>A0A1G8RPZ5_9EURY</name>
<evidence type="ECO:0000256" key="1">
    <source>
        <dbReference type="SAM" id="Phobius"/>
    </source>
</evidence>
<dbReference type="OrthoDB" id="157493at2157"/>
<proteinExistence type="predicted"/>
<dbReference type="Proteomes" id="UP000198856">
    <property type="component" value="Unassembled WGS sequence"/>
</dbReference>
<keyword evidence="3" id="KW-1185">Reference proteome</keyword>
<organism evidence="2 3">
    <name type="scientific">Halovenus aranensis</name>
    <dbReference type="NCBI Taxonomy" id="890420"/>
    <lineage>
        <taxon>Archaea</taxon>
        <taxon>Methanobacteriati</taxon>
        <taxon>Methanobacteriota</taxon>
        <taxon>Stenosarchaea group</taxon>
        <taxon>Halobacteria</taxon>
        <taxon>Halobacteriales</taxon>
        <taxon>Haloarculaceae</taxon>
        <taxon>Halovenus</taxon>
    </lineage>
</organism>
<reference evidence="2 3" key="1">
    <citation type="submission" date="2016-10" db="EMBL/GenBank/DDBJ databases">
        <authorList>
            <person name="de Groot N.N."/>
        </authorList>
    </citation>
    <scope>NUCLEOTIDE SEQUENCE [LARGE SCALE GENOMIC DNA]</scope>
    <source>
        <strain evidence="2 3">IBRC-M10015</strain>
    </source>
</reference>
<dbReference type="InterPro" id="IPR055707">
    <property type="entry name" value="DUF7283"/>
</dbReference>
<dbReference type="Pfam" id="PF23954">
    <property type="entry name" value="DUF7283"/>
    <property type="match status" value="1"/>
</dbReference>